<accession>A0A8H3DDT0</accession>
<feature type="coiled-coil region" evidence="1">
    <location>
        <begin position="503"/>
        <end position="565"/>
    </location>
</feature>
<evidence type="ECO:0000256" key="1">
    <source>
        <dbReference type="SAM" id="Coils"/>
    </source>
</evidence>
<feature type="compositionally biased region" description="Low complexity" evidence="2">
    <location>
        <begin position="315"/>
        <end position="349"/>
    </location>
</feature>
<feature type="compositionally biased region" description="Polar residues" evidence="2">
    <location>
        <begin position="1"/>
        <end position="11"/>
    </location>
</feature>
<dbReference type="EMBL" id="CAJMXA010003888">
    <property type="protein sequence ID" value="CAE6522557.1"/>
    <property type="molecule type" value="Genomic_DNA"/>
</dbReference>
<dbReference type="Proteomes" id="UP000663853">
    <property type="component" value="Unassembled WGS sequence"/>
</dbReference>
<keyword evidence="1" id="KW-0175">Coiled coil</keyword>
<feature type="region of interest" description="Disordered" evidence="2">
    <location>
        <begin position="929"/>
        <end position="1055"/>
    </location>
</feature>
<protein>
    <submittedName>
        <fullName evidence="3">Uncharacterized protein</fullName>
    </submittedName>
</protein>
<comment type="caution">
    <text evidence="3">The sequence shown here is derived from an EMBL/GenBank/DDBJ whole genome shotgun (WGS) entry which is preliminary data.</text>
</comment>
<organism evidence="3 4">
    <name type="scientific">Rhizoctonia solani</name>
    <dbReference type="NCBI Taxonomy" id="456999"/>
    <lineage>
        <taxon>Eukaryota</taxon>
        <taxon>Fungi</taxon>
        <taxon>Dikarya</taxon>
        <taxon>Basidiomycota</taxon>
        <taxon>Agaricomycotina</taxon>
        <taxon>Agaricomycetes</taxon>
        <taxon>Cantharellales</taxon>
        <taxon>Ceratobasidiaceae</taxon>
        <taxon>Rhizoctonia</taxon>
    </lineage>
</organism>
<feature type="compositionally biased region" description="Polar residues" evidence="2">
    <location>
        <begin position="389"/>
        <end position="399"/>
    </location>
</feature>
<gene>
    <name evidence="3" type="ORF">RDB_LOCUS151878</name>
</gene>
<evidence type="ECO:0000313" key="3">
    <source>
        <dbReference type="EMBL" id="CAE6522557.1"/>
    </source>
</evidence>
<evidence type="ECO:0000256" key="2">
    <source>
        <dbReference type="SAM" id="MobiDB-lite"/>
    </source>
</evidence>
<feature type="compositionally biased region" description="Polar residues" evidence="2">
    <location>
        <begin position="727"/>
        <end position="747"/>
    </location>
</feature>
<feature type="region of interest" description="Disordered" evidence="2">
    <location>
        <begin position="690"/>
        <end position="801"/>
    </location>
</feature>
<evidence type="ECO:0000313" key="4">
    <source>
        <dbReference type="Proteomes" id="UP000663853"/>
    </source>
</evidence>
<feature type="compositionally biased region" description="Acidic residues" evidence="2">
    <location>
        <begin position="292"/>
        <end position="301"/>
    </location>
</feature>
<feature type="region of interest" description="Disordered" evidence="2">
    <location>
        <begin position="121"/>
        <end position="172"/>
    </location>
</feature>
<name>A0A8H3DDT0_9AGAM</name>
<proteinExistence type="predicted"/>
<feature type="compositionally biased region" description="Low complexity" evidence="2">
    <location>
        <begin position="1039"/>
        <end position="1055"/>
    </location>
</feature>
<reference evidence="3" key="1">
    <citation type="submission" date="2021-01" db="EMBL/GenBank/DDBJ databases">
        <authorList>
            <person name="Kaushik A."/>
        </authorList>
    </citation>
    <scope>NUCLEOTIDE SEQUENCE</scope>
    <source>
        <strain evidence="3">AG6-10EEA</strain>
    </source>
</reference>
<dbReference type="AlphaFoldDB" id="A0A8H3DDT0"/>
<sequence length="1173" mass="126852">MAPQLSNTHTSARSRDEMVTSAKKKLKTFRAKQAQSSLSSNGSISRRRSHSRGSSISSATDGLLPSLPVATEAPRHHQKRRSHSRSASILKLDTDTGLPCLPTMTLVQASAKPANLGDLNRSFSFGGPKPAVSPMASPLPPSSPPCSQQTTPRPRPLSHHRRRSSVSTRRDSVDMMGFDPAALNSLKTLGENDKDDVSKVRERALLALEGKAPVARARTVPEIIPNMGFTKVEIPEWKTPDVERTFDWGATNRPMSVPFSINLSGALTSKRDSFGKNLVPSASSKGELAVLVEEEEEEETSAADKENVPLPQPAAPALAPAPEAVSTPVSSPTKPSFTRSPSSPLRPRPASLNLKALASSMTAVSLPTPSTTPSPTPGARPGMKPLNLGNATRRQSMITPSSNSSRNSLPASRRQSLRSQSRDSGSTHSSKGSLSVAVSRLPPTPNTMSPTSAVEGFLQKNQEVLISRIDQLEKALASSRRASMQSNMSHSSMSHSSTASSIAEEQINLIAELKGERNTLLEEIAGWRTRVEDLERQAALYLNKIDTERAESKLAHERVLELEKEQGSWVSDRKAFNDAISRAREDGASWRAKYEEALKGECHWQAKALGFETDVKRLEKELAALQTVTPTKKWNVALSPRRFDDSMSSTSTADVRDEAYVPSNETEVFKIRPRAASPVPNMDVVVEEEEDEVYESSCEELRDDDEPCCVEEDEDEVSSDILDEVNGDQSASDLAGSPASQYSQPHQPTFPEPQPNFNFPGAFPDPPPASERGHARTGSMVKGWQMPRGPVQGTNRSPAKPDRFFDQLERLYATDDDEPTTPTNVSFETFRFGSPEFSTFKGDGGASSFKFGSKRNSISINFRGHGTRPSRGSISVAAFNGLGMPPFMNPKPEWIVKNESPEPLSPLPGTKMNTDKPLGSNAVAYLQAVSSDSEPRPPARESENRTISVPEDADRTPTITKPPRFIAAPSAINTISTIKTAPTSTRSTSTPRTTTSSSSCTSTTSTRALVRRKPSLTRAQPTGRTPPRVPVDTSHDVSRSPFSISYSRTSSRSSRQDSIVGAEAAAIEAAIAQAQAVSASSRRLTFTGFTSLLPWGMISGAGGEPTKPLRAVVEGSTEVERNALLVPKMSGAVTREAQLERLRRELEVAGRPVVGVNSSAPCCSRCKTDVIEL</sequence>
<feature type="compositionally biased region" description="Low complexity" evidence="2">
    <location>
        <begin position="400"/>
        <end position="435"/>
    </location>
</feature>
<feature type="region of interest" description="Disordered" evidence="2">
    <location>
        <begin position="361"/>
        <end position="452"/>
    </location>
</feature>
<feature type="compositionally biased region" description="Low complexity" evidence="2">
    <location>
        <begin position="983"/>
        <end position="1007"/>
    </location>
</feature>
<feature type="compositionally biased region" description="Acidic residues" evidence="2">
    <location>
        <begin position="690"/>
        <end position="726"/>
    </location>
</feature>
<feature type="region of interest" description="Disordered" evidence="2">
    <location>
        <begin position="1"/>
        <end position="90"/>
    </location>
</feature>
<feature type="region of interest" description="Disordered" evidence="2">
    <location>
        <begin position="277"/>
        <end position="349"/>
    </location>
</feature>
<feature type="compositionally biased region" description="Basic and acidic residues" evidence="2">
    <location>
        <begin position="933"/>
        <end position="944"/>
    </location>
</feature>
<feature type="compositionally biased region" description="Polar residues" evidence="2">
    <location>
        <begin position="971"/>
        <end position="982"/>
    </location>
</feature>